<evidence type="ECO:0000256" key="1">
    <source>
        <dbReference type="SAM" id="MobiDB-lite"/>
    </source>
</evidence>
<organism evidence="2 3">
    <name type="scientific">Saccharospirillum salsuginis</name>
    <dbReference type="NCBI Taxonomy" id="418750"/>
    <lineage>
        <taxon>Bacteria</taxon>
        <taxon>Pseudomonadati</taxon>
        <taxon>Pseudomonadota</taxon>
        <taxon>Gammaproteobacteria</taxon>
        <taxon>Oceanospirillales</taxon>
        <taxon>Saccharospirillaceae</taxon>
        <taxon>Saccharospirillum</taxon>
    </lineage>
</organism>
<reference evidence="2" key="2">
    <citation type="submission" date="2020-09" db="EMBL/GenBank/DDBJ databases">
        <authorList>
            <person name="Sun Q."/>
            <person name="Kim S."/>
        </authorList>
    </citation>
    <scope>NUCLEOTIDE SEQUENCE</scope>
    <source>
        <strain evidence="2">KCTC 22169</strain>
    </source>
</reference>
<evidence type="ECO:0000313" key="3">
    <source>
        <dbReference type="Proteomes" id="UP000626148"/>
    </source>
</evidence>
<dbReference type="Proteomes" id="UP000626148">
    <property type="component" value="Unassembled WGS sequence"/>
</dbReference>
<feature type="region of interest" description="Disordered" evidence="1">
    <location>
        <begin position="1"/>
        <end position="20"/>
    </location>
</feature>
<evidence type="ECO:0000313" key="2">
    <source>
        <dbReference type="EMBL" id="GGX55987.1"/>
    </source>
</evidence>
<comment type="caution">
    <text evidence="2">The sequence shown here is derived from an EMBL/GenBank/DDBJ whole genome shotgun (WGS) entry which is preliminary data.</text>
</comment>
<gene>
    <name evidence="2" type="ORF">GCM10007392_24710</name>
</gene>
<protein>
    <submittedName>
        <fullName evidence="2">Uncharacterized protein</fullName>
    </submittedName>
</protein>
<accession>A0A918NBK2</accession>
<sequence>MGARQLRRRPIDDRGFHVRPDRDGDGIAGVRLAGRVDNHGFHDPGQRLSQLFFGLVNKSVGGVFIGTDQDVIHIEFDPVHAQVVLRIGPHFDRQAGHQRRPFNWGGQ</sequence>
<dbReference type="EMBL" id="BMXR01000005">
    <property type="protein sequence ID" value="GGX55987.1"/>
    <property type="molecule type" value="Genomic_DNA"/>
</dbReference>
<reference evidence="2" key="1">
    <citation type="journal article" date="2014" name="Int. J. Syst. Evol. Microbiol.">
        <title>Complete genome sequence of Corynebacterium casei LMG S-19264T (=DSM 44701T), isolated from a smear-ripened cheese.</title>
        <authorList>
            <consortium name="US DOE Joint Genome Institute (JGI-PGF)"/>
            <person name="Walter F."/>
            <person name="Albersmeier A."/>
            <person name="Kalinowski J."/>
            <person name="Ruckert C."/>
        </authorList>
    </citation>
    <scope>NUCLEOTIDE SEQUENCE</scope>
    <source>
        <strain evidence="2">KCTC 22169</strain>
    </source>
</reference>
<feature type="compositionally biased region" description="Basic and acidic residues" evidence="1">
    <location>
        <begin position="9"/>
        <end position="20"/>
    </location>
</feature>
<name>A0A918NBK2_9GAMM</name>
<dbReference type="AlphaFoldDB" id="A0A918NBK2"/>
<keyword evidence="3" id="KW-1185">Reference proteome</keyword>
<proteinExistence type="predicted"/>